<dbReference type="EMBL" id="CP121464">
    <property type="protein sequence ID" value="WFR82222.1"/>
    <property type="molecule type" value="Genomic_DNA"/>
</dbReference>
<evidence type="ECO:0000313" key="3">
    <source>
        <dbReference type="Proteomes" id="UP001219584"/>
    </source>
</evidence>
<evidence type="ECO:0000256" key="1">
    <source>
        <dbReference type="SAM" id="MobiDB-lite"/>
    </source>
</evidence>
<proteinExistence type="predicted"/>
<dbReference type="RefSeq" id="WP_158300149.1">
    <property type="nucleotide sequence ID" value="NZ_CP121464.1"/>
</dbReference>
<dbReference type="Proteomes" id="UP001219584">
    <property type="component" value="Chromosome"/>
</dbReference>
<sequence>MPRLATASSKVSAKAWTPWQTWMCWSKTKGKHASNKSAGSIEHRNIERNYCTDESRLDWKNIKSAVGNELAEDIKRNGYSPHLFYTPFYLPLAAEHEKALLKDERDKHEKHSDHDIPSTHRHAEQEVKAAVNHKHAKLGLKSES</sequence>
<protein>
    <submittedName>
        <fullName evidence="2">Uncharacterized protein</fullName>
    </submittedName>
</protein>
<keyword evidence="3" id="KW-1185">Reference proteome</keyword>
<gene>
    <name evidence="2" type="ORF">P9875_14060</name>
</gene>
<reference evidence="2 3" key="1">
    <citation type="submission" date="2023-04" db="EMBL/GenBank/DDBJ databases">
        <title>Nanopore sequencing of Janthinobacterium from water.</title>
        <authorList>
            <person name="Ciuchcinski K."/>
            <person name="Rokowska A."/>
            <person name="Dziewit L."/>
        </authorList>
    </citation>
    <scope>NUCLEOTIDE SEQUENCE [LARGE SCALE GENOMIC DNA]</scope>
    <source>
        <strain evidence="2 3">DEMB2</strain>
    </source>
</reference>
<evidence type="ECO:0000313" key="2">
    <source>
        <dbReference type="EMBL" id="WFR82222.1"/>
    </source>
</evidence>
<organism evidence="2 3">
    <name type="scientific">Janthinobacterium rivuli</name>
    <dbReference type="NCBI Taxonomy" id="2751478"/>
    <lineage>
        <taxon>Bacteria</taxon>
        <taxon>Pseudomonadati</taxon>
        <taxon>Pseudomonadota</taxon>
        <taxon>Betaproteobacteria</taxon>
        <taxon>Burkholderiales</taxon>
        <taxon>Oxalobacteraceae</taxon>
        <taxon>Janthinobacterium</taxon>
    </lineage>
</organism>
<feature type="region of interest" description="Disordered" evidence="1">
    <location>
        <begin position="102"/>
        <end position="124"/>
    </location>
</feature>
<name>A0ABY8IDR3_9BURK</name>
<accession>A0ABY8IDR3</accession>